<dbReference type="EMBL" id="JBHSEH010000025">
    <property type="protein sequence ID" value="MFC4427917.1"/>
    <property type="molecule type" value="Genomic_DNA"/>
</dbReference>
<dbReference type="Proteomes" id="UP001595998">
    <property type="component" value="Unassembled WGS sequence"/>
</dbReference>
<evidence type="ECO:0008006" key="4">
    <source>
        <dbReference type="Google" id="ProtNLM"/>
    </source>
</evidence>
<proteinExistence type="predicted"/>
<reference evidence="3" key="1">
    <citation type="journal article" date="2019" name="Int. J. Syst. Evol. Microbiol.">
        <title>The Global Catalogue of Microorganisms (GCM) 10K type strain sequencing project: providing services to taxonomists for standard genome sequencing and annotation.</title>
        <authorList>
            <consortium name="The Broad Institute Genomics Platform"/>
            <consortium name="The Broad Institute Genome Sequencing Center for Infectious Disease"/>
            <person name="Wu L."/>
            <person name="Ma J."/>
        </authorList>
    </citation>
    <scope>NUCLEOTIDE SEQUENCE [LARGE SCALE GENOMIC DNA]</scope>
    <source>
        <strain evidence="3">CCUG 56029</strain>
    </source>
</reference>
<evidence type="ECO:0000313" key="3">
    <source>
        <dbReference type="Proteomes" id="UP001595998"/>
    </source>
</evidence>
<sequence length="499" mass="53998">MPNCLPALLPALLAGALLSVSAVGQSSRPEAVKVSSSRCGAYTVQLRQNGFDDPEDSVSLLLRGRPLVTLRDVHVSRDFCGDLTGDGVPEVILGQFSGGAHCCFVYSIYSLTTPLRRILYAPTAHSDGFEITQLDGRGPKELVTGDWRFAYAYGLSFADSPALPQVYAFRAGQYVMATRDHPQFLLRTVQDTRGEDYPSGAYLANYAVQVLAGRSAAAEAYVKTLPAPDRQWLENYLPDIRQSLSSAGIEDWPYRAGVGDEGSGASVGGAFTAPGRLELLAAVREKGGQASLRLYREQAGRVTSSAALATFSSFQNLGWPLGFSVRRSDGRDDFVLHDTRSGSVRLPVYRVAASGLTERGNDPLATATRLLGDLASVARHTSSLYRSSVRTDEQRRIIRGRIAAARTRAEPWLDLLGSPLPLATLGAFEVQALEVSRENGASALVAGTLDLGFTQPGQSSEYVDSTRQTVAVFLEKRAGTWTVVRWQLTPRRGEGPMYR</sequence>
<evidence type="ECO:0000313" key="2">
    <source>
        <dbReference type="EMBL" id="MFC4427917.1"/>
    </source>
</evidence>
<feature type="signal peptide" evidence="1">
    <location>
        <begin position="1"/>
        <end position="22"/>
    </location>
</feature>
<protein>
    <recommendedName>
        <fullName evidence="4">Lipoprotein</fullName>
    </recommendedName>
</protein>
<gene>
    <name evidence="2" type="ORF">ACFOZ9_17020</name>
</gene>
<feature type="chain" id="PRO_5047303514" description="Lipoprotein" evidence="1">
    <location>
        <begin position="23"/>
        <end position="499"/>
    </location>
</feature>
<accession>A0ABV8XUB1</accession>
<name>A0ABV8XUB1_9DEIO</name>
<dbReference type="RefSeq" id="WP_380041921.1">
    <property type="nucleotide sequence ID" value="NZ_JBHSEH010000025.1"/>
</dbReference>
<keyword evidence="3" id="KW-1185">Reference proteome</keyword>
<comment type="caution">
    <text evidence="2">The sequence shown here is derived from an EMBL/GenBank/DDBJ whole genome shotgun (WGS) entry which is preliminary data.</text>
</comment>
<organism evidence="2 3">
    <name type="scientific">Deinococcus navajonensis</name>
    <dbReference type="NCBI Taxonomy" id="309884"/>
    <lineage>
        <taxon>Bacteria</taxon>
        <taxon>Thermotogati</taxon>
        <taxon>Deinococcota</taxon>
        <taxon>Deinococci</taxon>
        <taxon>Deinococcales</taxon>
        <taxon>Deinococcaceae</taxon>
        <taxon>Deinococcus</taxon>
    </lineage>
</organism>
<evidence type="ECO:0000256" key="1">
    <source>
        <dbReference type="SAM" id="SignalP"/>
    </source>
</evidence>
<keyword evidence="1" id="KW-0732">Signal</keyword>